<organism evidence="1 2">
    <name type="scientific">Pseudomonas abietaniphila</name>
    <dbReference type="NCBI Taxonomy" id="89065"/>
    <lineage>
        <taxon>Bacteria</taxon>
        <taxon>Pseudomonadati</taxon>
        <taxon>Pseudomonadota</taxon>
        <taxon>Gammaproteobacteria</taxon>
        <taxon>Pseudomonadales</taxon>
        <taxon>Pseudomonadaceae</taxon>
        <taxon>Pseudomonas</taxon>
    </lineage>
</organism>
<sequence>MASKSLVRLAKAAAKASAKATAAQQAWVDAFEKEYGHNDISDVLVSVIDYASGEGDHGDELTAEFIDAHSAPGMS</sequence>
<accession>A0A1G8RRM8</accession>
<evidence type="ECO:0000313" key="1">
    <source>
        <dbReference type="EMBL" id="SDJ19616.1"/>
    </source>
</evidence>
<dbReference type="AlphaFoldDB" id="A0A1G8RRM8"/>
<name>A0A1G8RRM8_9PSED</name>
<keyword evidence="2" id="KW-1185">Reference proteome</keyword>
<dbReference type="RefSeq" id="WP_074758587.1">
    <property type="nucleotide sequence ID" value="NZ_FNCO01000023.1"/>
</dbReference>
<reference evidence="2" key="1">
    <citation type="submission" date="2016-10" db="EMBL/GenBank/DDBJ databases">
        <authorList>
            <person name="Varghese N."/>
            <person name="Submissions S."/>
        </authorList>
    </citation>
    <scope>NUCLEOTIDE SEQUENCE [LARGE SCALE GENOMIC DNA]</scope>
    <source>
        <strain evidence="2">ATCC 700689</strain>
    </source>
</reference>
<dbReference type="EMBL" id="FNCO01000023">
    <property type="protein sequence ID" value="SDJ19616.1"/>
    <property type="molecule type" value="Genomic_DNA"/>
</dbReference>
<gene>
    <name evidence="1" type="ORF">SAMN05216605_12334</name>
</gene>
<dbReference type="OrthoDB" id="7038614at2"/>
<proteinExistence type="predicted"/>
<protein>
    <submittedName>
        <fullName evidence="1">Uncharacterized protein</fullName>
    </submittedName>
</protein>
<dbReference type="Proteomes" id="UP000182894">
    <property type="component" value="Unassembled WGS sequence"/>
</dbReference>
<dbReference type="STRING" id="89065.SAMN05216605_12334"/>
<evidence type="ECO:0000313" key="2">
    <source>
        <dbReference type="Proteomes" id="UP000182894"/>
    </source>
</evidence>